<dbReference type="EMBL" id="CAJOBQ010000506">
    <property type="protein sequence ID" value="CAF4370012.1"/>
    <property type="molecule type" value="Genomic_DNA"/>
</dbReference>
<evidence type="ECO:0008006" key="5">
    <source>
        <dbReference type="Google" id="ProtNLM"/>
    </source>
</evidence>
<dbReference type="SUPFAM" id="SSF52540">
    <property type="entry name" value="P-loop containing nucleoside triphosphate hydrolases"/>
    <property type="match status" value="1"/>
</dbReference>
<keyword evidence="1" id="KW-0175">Coiled coil</keyword>
<sequence>MVFIGESGSGKSTCINYFANYFTHSSFDEANHYSNMKIVIPNSICPQINYGSTSNQHTERNVHDNTVSQTQDCTEYGFTWNGKHVKIVDTPGFNDTYSTKDDGNIQKILKKVSKFQLATAISITINGTNTRLSTSIKTTLTQLRGSLPDSVFQNLFFIFTNCTEETQNFDLRLIAEFNPSQQRTFNMQNSLFSIKDKSILQNSKLVKKMLQTWKDSVDTMADIMNEISQTSAASAQVFEDMRIKRERLIGHKENLIKKQKSLLNAIKTLDIEKDRLKNATKDQQANRNFVKQTAIPYIELEKKSYYSTICTHHDTVRVCRENCGLSYEPSLNLAHFGHCRCGMNQHLHSYEIPVSRNKTIPEIIEDKKAALDLATEAVNSISTQVDRLSSARDQYQKDVNDVRDGLLARIRESKQICTHFNLAEEMASTIGKLRQEAKIASDRNAKREFNNTAGAIEALLQQLR</sequence>
<proteinExistence type="predicted"/>
<gene>
    <name evidence="2" type="ORF">FME351_LOCUS1272</name>
    <name evidence="3" type="ORF">TSG867_LOCUS10818</name>
</gene>
<dbReference type="Proteomes" id="UP000663869">
    <property type="component" value="Unassembled WGS sequence"/>
</dbReference>
<feature type="coiled-coil region" evidence="1">
    <location>
        <begin position="259"/>
        <end position="286"/>
    </location>
</feature>
<accession>A0A820M8T1</accession>
<reference evidence="3" key="1">
    <citation type="submission" date="2021-02" db="EMBL/GenBank/DDBJ databases">
        <authorList>
            <person name="Nowell W R."/>
        </authorList>
    </citation>
    <scope>NUCLEOTIDE SEQUENCE</scope>
</reference>
<organism evidence="3 4">
    <name type="scientific">Rotaria socialis</name>
    <dbReference type="NCBI Taxonomy" id="392032"/>
    <lineage>
        <taxon>Eukaryota</taxon>
        <taxon>Metazoa</taxon>
        <taxon>Spiralia</taxon>
        <taxon>Gnathifera</taxon>
        <taxon>Rotifera</taxon>
        <taxon>Eurotatoria</taxon>
        <taxon>Bdelloidea</taxon>
        <taxon>Philodinida</taxon>
        <taxon>Philodinidae</taxon>
        <taxon>Rotaria</taxon>
    </lineage>
</organism>
<dbReference type="EMBL" id="CAJNYU010000028">
    <property type="protein sequence ID" value="CAF3320065.1"/>
    <property type="molecule type" value="Genomic_DNA"/>
</dbReference>
<comment type="caution">
    <text evidence="3">The sequence shown here is derived from an EMBL/GenBank/DDBJ whole genome shotgun (WGS) entry which is preliminary data.</text>
</comment>
<evidence type="ECO:0000256" key="1">
    <source>
        <dbReference type="SAM" id="Coils"/>
    </source>
</evidence>
<dbReference type="AlphaFoldDB" id="A0A820M8T1"/>
<evidence type="ECO:0000313" key="3">
    <source>
        <dbReference type="EMBL" id="CAF4370012.1"/>
    </source>
</evidence>
<name>A0A820M8T1_9BILA</name>
<dbReference type="Gene3D" id="3.40.50.300">
    <property type="entry name" value="P-loop containing nucleotide triphosphate hydrolases"/>
    <property type="match status" value="1"/>
</dbReference>
<protein>
    <recommendedName>
        <fullName evidence="5">G domain-containing protein</fullName>
    </recommendedName>
</protein>
<dbReference type="PANTHER" id="PTHR32046">
    <property type="entry name" value="G DOMAIN-CONTAINING PROTEIN"/>
    <property type="match status" value="1"/>
</dbReference>
<dbReference type="InterPro" id="IPR027417">
    <property type="entry name" value="P-loop_NTPase"/>
</dbReference>
<evidence type="ECO:0000313" key="2">
    <source>
        <dbReference type="EMBL" id="CAF3320065.1"/>
    </source>
</evidence>
<dbReference type="Proteomes" id="UP000663862">
    <property type="component" value="Unassembled WGS sequence"/>
</dbReference>
<dbReference type="PANTHER" id="PTHR32046:SF12">
    <property type="entry name" value="AIG1-TYPE G DOMAIN-CONTAINING PROTEIN"/>
    <property type="match status" value="1"/>
</dbReference>
<evidence type="ECO:0000313" key="4">
    <source>
        <dbReference type="Proteomes" id="UP000663862"/>
    </source>
</evidence>